<sequence>QVFILFILTTASDHITNTEQNRCTSIPPKKRIKFQFNPNDEGKLRKPGELRKELQRMRTVIDELIKPQVERYEQREVSKRKLSCLANKTGKNFEIKQIAKKPTAKGFMETLKRKEMELFKYRQSLLPIEPEQQKKNVYKKYFEKFHKASELFTDEVRKKTLITLN</sequence>
<proteinExistence type="predicted"/>
<accession>A0A9Q0MN16</accession>
<gene>
    <name evidence="1" type="ORF">Bhyg_13537</name>
</gene>
<organism evidence="1 2">
    <name type="scientific">Pseudolycoriella hygida</name>
    <dbReference type="NCBI Taxonomy" id="35572"/>
    <lineage>
        <taxon>Eukaryota</taxon>
        <taxon>Metazoa</taxon>
        <taxon>Ecdysozoa</taxon>
        <taxon>Arthropoda</taxon>
        <taxon>Hexapoda</taxon>
        <taxon>Insecta</taxon>
        <taxon>Pterygota</taxon>
        <taxon>Neoptera</taxon>
        <taxon>Endopterygota</taxon>
        <taxon>Diptera</taxon>
        <taxon>Nematocera</taxon>
        <taxon>Sciaroidea</taxon>
        <taxon>Sciaridae</taxon>
        <taxon>Pseudolycoriella</taxon>
    </lineage>
</organism>
<protein>
    <submittedName>
        <fullName evidence="1">Uncharacterized protein</fullName>
    </submittedName>
</protein>
<keyword evidence="2" id="KW-1185">Reference proteome</keyword>
<feature type="non-terminal residue" evidence="1">
    <location>
        <position position="165"/>
    </location>
</feature>
<reference evidence="1" key="1">
    <citation type="submission" date="2022-07" db="EMBL/GenBank/DDBJ databases">
        <authorList>
            <person name="Trinca V."/>
            <person name="Uliana J.V.C."/>
            <person name="Torres T.T."/>
            <person name="Ward R.J."/>
            <person name="Monesi N."/>
        </authorList>
    </citation>
    <scope>NUCLEOTIDE SEQUENCE</scope>
    <source>
        <strain evidence="1">HSMRA1968</strain>
        <tissue evidence="1">Whole embryos</tissue>
    </source>
</reference>
<name>A0A9Q0MN16_9DIPT</name>
<evidence type="ECO:0000313" key="2">
    <source>
        <dbReference type="Proteomes" id="UP001151699"/>
    </source>
</evidence>
<dbReference type="EMBL" id="WJQU01000004">
    <property type="protein sequence ID" value="KAJ6634955.1"/>
    <property type="molecule type" value="Genomic_DNA"/>
</dbReference>
<dbReference type="Proteomes" id="UP001151699">
    <property type="component" value="Chromosome C"/>
</dbReference>
<comment type="caution">
    <text evidence="1">The sequence shown here is derived from an EMBL/GenBank/DDBJ whole genome shotgun (WGS) entry which is preliminary data.</text>
</comment>
<dbReference type="AlphaFoldDB" id="A0A9Q0MN16"/>
<evidence type="ECO:0000313" key="1">
    <source>
        <dbReference type="EMBL" id="KAJ6634955.1"/>
    </source>
</evidence>
<feature type="non-terminal residue" evidence="1">
    <location>
        <position position="1"/>
    </location>
</feature>